<feature type="repeat" description="Solcar" evidence="8">
    <location>
        <begin position="7"/>
        <end position="97"/>
    </location>
</feature>
<dbReference type="PANTHER" id="PTHR45618">
    <property type="entry name" value="MITOCHONDRIAL DICARBOXYLATE CARRIER-RELATED"/>
    <property type="match status" value="1"/>
</dbReference>
<keyword evidence="7 8" id="KW-0472">Membrane</keyword>
<evidence type="ECO:0000256" key="4">
    <source>
        <dbReference type="ARBA" id="ARBA00022692"/>
    </source>
</evidence>
<evidence type="ECO:0000256" key="1">
    <source>
        <dbReference type="ARBA" id="ARBA00004141"/>
    </source>
</evidence>
<evidence type="ECO:0008006" key="12">
    <source>
        <dbReference type="Google" id="ProtNLM"/>
    </source>
</evidence>
<feature type="repeat" description="Solcar" evidence="8">
    <location>
        <begin position="237"/>
        <end position="321"/>
    </location>
</feature>
<comment type="caution">
    <text evidence="10">The sequence shown here is derived from an EMBL/GenBank/DDBJ whole genome shotgun (WGS) entry which is preliminary data.</text>
</comment>
<proteinExistence type="inferred from homology"/>
<evidence type="ECO:0000313" key="10">
    <source>
        <dbReference type="EMBL" id="RZF40586.1"/>
    </source>
</evidence>
<reference evidence="10 11" key="1">
    <citation type="journal article" date="2017" name="Gigascience">
        <title>Genome sequence of the small brown planthopper, Laodelphax striatellus.</title>
        <authorList>
            <person name="Zhu J."/>
            <person name="Jiang F."/>
            <person name="Wang X."/>
            <person name="Yang P."/>
            <person name="Bao Y."/>
            <person name="Zhao W."/>
            <person name="Wang W."/>
            <person name="Lu H."/>
            <person name="Wang Q."/>
            <person name="Cui N."/>
            <person name="Li J."/>
            <person name="Chen X."/>
            <person name="Luo L."/>
            <person name="Yu J."/>
            <person name="Kang L."/>
            <person name="Cui F."/>
        </authorList>
    </citation>
    <scope>NUCLEOTIDE SEQUENCE [LARGE SCALE GENOMIC DNA]</scope>
    <source>
        <strain evidence="10">Lst14</strain>
    </source>
</reference>
<protein>
    <recommendedName>
        <fullName evidence="12">Mitochondrial brown fat uncoupling protein 1</fullName>
    </recommendedName>
</protein>
<dbReference type="Gene3D" id="1.50.40.10">
    <property type="entry name" value="Mitochondrial carrier domain"/>
    <property type="match status" value="2"/>
</dbReference>
<dbReference type="InterPro" id="IPR050391">
    <property type="entry name" value="Mito_Metabolite_Transporter"/>
</dbReference>
<dbReference type="Proteomes" id="UP000291343">
    <property type="component" value="Unassembled WGS sequence"/>
</dbReference>
<keyword evidence="3 9" id="KW-0813">Transport</keyword>
<keyword evidence="11" id="KW-1185">Reference proteome</keyword>
<evidence type="ECO:0000313" key="11">
    <source>
        <dbReference type="Proteomes" id="UP000291343"/>
    </source>
</evidence>
<dbReference type="Pfam" id="PF00153">
    <property type="entry name" value="Mito_carr"/>
    <property type="match status" value="3"/>
</dbReference>
<organism evidence="10 11">
    <name type="scientific">Laodelphax striatellus</name>
    <name type="common">Small brown planthopper</name>
    <name type="synonym">Delphax striatella</name>
    <dbReference type="NCBI Taxonomy" id="195883"/>
    <lineage>
        <taxon>Eukaryota</taxon>
        <taxon>Metazoa</taxon>
        <taxon>Ecdysozoa</taxon>
        <taxon>Arthropoda</taxon>
        <taxon>Hexapoda</taxon>
        <taxon>Insecta</taxon>
        <taxon>Pterygota</taxon>
        <taxon>Neoptera</taxon>
        <taxon>Paraneoptera</taxon>
        <taxon>Hemiptera</taxon>
        <taxon>Auchenorrhyncha</taxon>
        <taxon>Fulgoroidea</taxon>
        <taxon>Delphacidae</taxon>
        <taxon>Criomorphinae</taxon>
        <taxon>Laodelphax</taxon>
    </lineage>
</organism>
<feature type="repeat" description="Solcar" evidence="8">
    <location>
        <begin position="141"/>
        <end position="228"/>
    </location>
</feature>
<dbReference type="SUPFAM" id="SSF103506">
    <property type="entry name" value="Mitochondrial carrier"/>
    <property type="match status" value="1"/>
</dbReference>
<comment type="subcellular location">
    <subcellularLocation>
        <location evidence="1">Membrane</location>
        <topology evidence="1">Multi-pass membrane protein</topology>
    </subcellularLocation>
</comment>
<accession>A0A482X4Q5</accession>
<keyword evidence="6" id="KW-1133">Transmembrane helix</keyword>
<dbReference type="PROSITE" id="PS50920">
    <property type="entry name" value="SOLCAR"/>
    <property type="match status" value="3"/>
</dbReference>
<evidence type="ECO:0000256" key="7">
    <source>
        <dbReference type="ARBA" id="ARBA00023136"/>
    </source>
</evidence>
<dbReference type="InterPro" id="IPR023395">
    <property type="entry name" value="MCP_dom_sf"/>
</dbReference>
<keyword evidence="5" id="KW-0677">Repeat</keyword>
<evidence type="ECO:0000256" key="3">
    <source>
        <dbReference type="ARBA" id="ARBA00022448"/>
    </source>
</evidence>
<evidence type="ECO:0000256" key="9">
    <source>
        <dbReference type="RuleBase" id="RU000488"/>
    </source>
</evidence>
<dbReference type="STRING" id="195883.A0A482X4Q5"/>
<dbReference type="EMBL" id="QKKF02018119">
    <property type="protein sequence ID" value="RZF40586.1"/>
    <property type="molecule type" value="Genomic_DNA"/>
</dbReference>
<evidence type="ECO:0000256" key="6">
    <source>
        <dbReference type="ARBA" id="ARBA00022989"/>
    </source>
</evidence>
<dbReference type="InParanoid" id="A0A482X4Q5"/>
<comment type="similarity">
    <text evidence="2 9">Belongs to the mitochondrial carrier (TC 2.A.29) family.</text>
</comment>
<sequence length="350" mass="38433">MTDTSNFTFYQRMTLYAAAACFADTVTFPLDLAKVRLQVQSGAKGSGLKYKSLLHTIKTVAKEEGPRALYKGLVPGLQRQMCFASVKFGLYDSVKDFYLGLLHGTSSSSESLASLLFSSPSSEIIASPHSFIVLKKAEEGSNVMVRIAAGLTTGFLAVFVAQPTDVVKIRFQASQGVIGEHRSVAKEYATIVKQEGVAGLWKGTTPNCLRNGFINCGEIVVYDSVKDFFIKKQIMNDNVYCHFSSGAIAGFCATVIASPFDVIKTRYMSAAKGEYSSVTHVALETLKEGPLAFYKGFFPSFYRIATWNIVLWISFEQLKILTRKVRESGVVESTIVRPIHAQSKISSHDE</sequence>
<evidence type="ECO:0000256" key="5">
    <source>
        <dbReference type="ARBA" id="ARBA00022737"/>
    </source>
</evidence>
<dbReference type="AlphaFoldDB" id="A0A482X4Q5"/>
<name>A0A482X4Q5_LAOST</name>
<dbReference type="GO" id="GO:0016020">
    <property type="term" value="C:membrane"/>
    <property type="evidence" value="ECO:0007669"/>
    <property type="project" value="UniProtKB-SubCell"/>
</dbReference>
<evidence type="ECO:0000256" key="2">
    <source>
        <dbReference type="ARBA" id="ARBA00006375"/>
    </source>
</evidence>
<keyword evidence="4 8" id="KW-0812">Transmembrane</keyword>
<dbReference type="OrthoDB" id="756301at2759"/>
<evidence type="ECO:0000256" key="8">
    <source>
        <dbReference type="PROSITE-ProRule" id="PRU00282"/>
    </source>
</evidence>
<dbReference type="SMR" id="A0A482X4Q5"/>
<dbReference type="InterPro" id="IPR018108">
    <property type="entry name" value="MCP_transmembrane"/>
</dbReference>
<gene>
    <name evidence="10" type="ORF">LSTR_LSTR007469</name>
</gene>